<dbReference type="CDD" id="cd03230">
    <property type="entry name" value="ABC_DR_subfamily_A"/>
    <property type="match status" value="1"/>
</dbReference>
<evidence type="ECO:0000313" key="9">
    <source>
        <dbReference type="Proteomes" id="UP000295244"/>
    </source>
</evidence>
<evidence type="ECO:0000256" key="5">
    <source>
        <dbReference type="ARBA" id="ARBA00022840"/>
    </source>
</evidence>
<gene>
    <name evidence="8" type="ORF">E0L93_10625</name>
</gene>
<evidence type="ECO:0000256" key="6">
    <source>
        <dbReference type="ARBA" id="ARBA00023251"/>
    </source>
</evidence>
<feature type="domain" description="ABC transporter" evidence="7">
    <location>
        <begin position="4"/>
        <end position="232"/>
    </location>
</feature>
<proteinExistence type="inferred from homology"/>
<evidence type="ECO:0000256" key="2">
    <source>
        <dbReference type="ARBA" id="ARBA00005417"/>
    </source>
</evidence>
<accession>A0A4R1BFZ5</accession>
<name>A0A4R1BFZ5_9ACTN</name>
<comment type="caution">
    <text evidence="8">The sequence shown here is derived from an EMBL/GenBank/DDBJ whole genome shotgun (WGS) entry which is preliminary data.</text>
</comment>
<dbReference type="InterPro" id="IPR003439">
    <property type="entry name" value="ABC_transporter-like_ATP-bd"/>
</dbReference>
<dbReference type="Gene3D" id="3.40.50.300">
    <property type="entry name" value="P-loop containing nucleotide triphosphate hydrolases"/>
    <property type="match status" value="1"/>
</dbReference>
<comment type="similarity">
    <text evidence="2">Belongs to the ABC transporter superfamily.</text>
</comment>
<dbReference type="SUPFAM" id="SSF52540">
    <property type="entry name" value="P-loop containing nucleoside triphosphate hydrolases"/>
    <property type="match status" value="1"/>
</dbReference>
<protein>
    <submittedName>
        <fullName evidence="8">ABC transporter ATP-binding protein</fullName>
    </submittedName>
</protein>
<dbReference type="Proteomes" id="UP000295244">
    <property type="component" value="Unassembled WGS sequence"/>
</dbReference>
<dbReference type="RefSeq" id="WP_132691720.1">
    <property type="nucleotide sequence ID" value="NZ_SKBU01000018.1"/>
</dbReference>
<comment type="subcellular location">
    <subcellularLocation>
        <location evidence="1">Cell membrane</location>
        <topology evidence="1">Peripheral membrane protein</topology>
    </subcellularLocation>
</comment>
<dbReference type="SMART" id="SM00382">
    <property type="entry name" value="AAA"/>
    <property type="match status" value="1"/>
</dbReference>
<dbReference type="AlphaFoldDB" id="A0A4R1BFZ5"/>
<dbReference type="InterPro" id="IPR017871">
    <property type="entry name" value="ABC_transporter-like_CS"/>
</dbReference>
<dbReference type="InterPro" id="IPR027417">
    <property type="entry name" value="P-loop_NTPase"/>
</dbReference>
<keyword evidence="6" id="KW-0046">Antibiotic resistance</keyword>
<reference evidence="8 9" key="1">
    <citation type="submission" date="2019-03" db="EMBL/GenBank/DDBJ databases">
        <title>Whole genome sequence of a novel Rubrobacter taiwanensis strain, isolated from Yellowstone National Park.</title>
        <authorList>
            <person name="Freed S."/>
            <person name="Ramaley R.F."/>
            <person name="Kyndt J.A."/>
        </authorList>
    </citation>
    <scope>NUCLEOTIDE SEQUENCE [LARGE SCALE GENOMIC DNA]</scope>
    <source>
        <strain evidence="8 9">Yellowstone</strain>
    </source>
</reference>
<dbReference type="Pfam" id="PF00005">
    <property type="entry name" value="ABC_tran"/>
    <property type="match status" value="1"/>
</dbReference>
<dbReference type="EMBL" id="SKBU01000018">
    <property type="protein sequence ID" value="TCJ16125.1"/>
    <property type="molecule type" value="Genomic_DNA"/>
</dbReference>
<dbReference type="PANTHER" id="PTHR42711">
    <property type="entry name" value="ABC TRANSPORTER ATP-BINDING PROTEIN"/>
    <property type="match status" value="1"/>
</dbReference>
<dbReference type="GO" id="GO:0016887">
    <property type="term" value="F:ATP hydrolysis activity"/>
    <property type="evidence" value="ECO:0007669"/>
    <property type="project" value="InterPro"/>
</dbReference>
<dbReference type="PANTHER" id="PTHR42711:SF5">
    <property type="entry name" value="ABC TRANSPORTER ATP-BINDING PROTEIN NATA"/>
    <property type="match status" value="1"/>
</dbReference>
<dbReference type="PROSITE" id="PS50893">
    <property type="entry name" value="ABC_TRANSPORTER_2"/>
    <property type="match status" value="1"/>
</dbReference>
<evidence type="ECO:0000313" key="8">
    <source>
        <dbReference type="EMBL" id="TCJ16125.1"/>
    </source>
</evidence>
<evidence type="ECO:0000256" key="3">
    <source>
        <dbReference type="ARBA" id="ARBA00022448"/>
    </source>
</evidence>
<evidence type="ECO:0000259" key="7">
    <source>
        <dbReference type="PROSITE" id="PS50893"/>
    </source>
</evidence>
<dbReference type="PROSITE" id="PS00211">
    <property type="entry name" value="ABC_TRANSPORTER_1"/>
    <property type="match status" value="1"/>
</dbReference>
<keyword evidence="3" id="KW-0813">Transport</keyword>
<keyword evidence="5 8" id="KW-0067">ATP-binding</keyword>
<dbReference type="GO" id="GO:0005524">
    <property type="term" value="F:ATP binding"/>
    <property type="evidence" value="ECO:0007669"/>
    <property type="project" value="UniProtKB-KW"/>
</dbReference>
<evidence type="ECO:0000256" key="4">
    <source>
        <dbReference type="ARBA" id="ARBA00022741"/>
    </source>
</evidence>
<dbReference type="GO" id="GO:0005886">
    <property type="term" value="C:plasma membrane"/>
    <property type="evidence" value="ECO:0007669"/>
    <property type="project" value="UniProtKB-SubCell"/>
</dbReference>
<dbReference type="InterPro" id="IPR003593">
    <property type="entry name" value="AAA+_ATPase"/>
</dbReference>
<organism evidence="8 9">
    <name type="scientific">Rubrobacter taiwanensis</name>
    <dbReference type="NCBI Taxonomy" id="185139"/>
    <lineage>
        <taxon>Bacteria</taxon>
        <taxon>Bacillati</taxon>
        <taxon>Actinomycetota</taxon>
        <taxon>Rubrobacteria</taxon>
        <taxon>Rubrobacterales</taxon>
        <taxon>Rubrobacteraceae</taxon>
        <taxon>Rubrobacter</taxon>
    </lineage>
</organism>
<keyword evidence="4" id="KW-0547">Nucleotide-binding</keyword>
<sequence>MDAIEVEGLEKRYGKKVQALGGVDLSVGRGEVFGLVGPNGAGKTTLIKALVGALRPSGGRARVLGLDPLKDRPELRRRIGYMPQSPVLYDDLPALENVEFFGAAHGVRGLRERAREALRFVELEERANDPVHTLSGGMKNRVSLACALVHRPEMLFLDEPTAGVDPRLRSRFWAAFRELARGGATLFITTHLMDEAILCDRVAVLRQGRVVVCDEPREILQRGRTRLLVREDEREEERIIGGRAEDLAEALHAYGLRESVSAVSVEADSLEQVVLSIIGEEA</sequence>
<dbReference type="OrthoDB" id="9804819at2"/>
<dbReference type="InterPro" id="IPR050763">
    <property type="entry name" value="ABC_transporter_ATP-binding"/>
</dbReference>
<evidence type="ECO:0000256" key="1">
    <source>
        <dbReference type="ARBA" id="ARBA00004202"/>
    </source>
</evidence>
<dbReference type="GO" id="GO:0046677">
    <property type="term" value="P:response to antibiotic"/>
    <property type="evidence" value="ECO:0007669"/>
    <property type="project" value="UniProtKB-KW"/>
</dbReference>
<keyword evidence="9" id="KW-1185">Reference proteome</keyword>